<reference evidence="11 14" key="2">
    <citation type="submission" date="2020-04" db="EMBL/GenBank/DDBJ databases">
        <authorList>
            <person name="Hitch T.C.A."/>
            <person name="Wylensek D."/>
            <person name="Clavel T."/>
        </authorList>
    </citation>
    <scope>NUCLEOTIDE SEQUENCE [LARGE SCALE GENOMIC DNA]</scope>
    <source>
        <strain evidence="11 14">COR2-253-APC-1A</strain>
    </source>
</reference>
<sequence length="435" mass="49192">MNESPGYVTLEVEGKAIKLPVVVGSEGEKAIDIAGLRRQTGYVTLDPSFMNTAACYSQITFVDGERGILRYRGIPIEELVRKTMFVEVAYLLVHGELPSEEQRRNFSTMLNLNSMLHEDMRHFFDHFPRGAHPMHILSTMINALAAFYPNVDLKSMEDDIDVSTARLISIVRTMAAFAYKKSIGEPVVYPRHDLSYCANFLNMMFDSPVRPYQIHPEAVRILNILFILHADHEQNCSTTAVRAIGSAQVNLYATISAGISALSGPLHGGANQAVIEMLQMIHADGDVKKFIRLAKDRNNPFRLMGFGHRVYKTYDPRAAIIKKECDAYLERIHYKDPLLDVAREVEEAALTDPYFVERNLYPNVDFYTGILYRALGIPENMFTVMFALARLPGWVAHWKEMIGGETKIVRPRQIYIGKTPAETAGVMESRELLIR</sequence>
<reference evidence="12 13" key="1">
    <citation type="submission" date="2018-04" db="EMBL/GenBank/DDBJ databases">
        <title>Genomic Encyclopedia of Type Strains, Phase IV (KMG-IV): sequencing the most valuable type-strain genomes for metagenomic binning, comparative biology and taxonomic classification.</title>
        <authorList>
            <person name="Goeker M."/>
        </authorList>
    </citation>
    <scope>NUCLEOTIDE SEQUENCE [LARGE SCALE GENOMIC DNA]</scope>
    <source>
        <strain evidence="12 13">DSM 14823</strain>
    </source>
</reference>
<dbReference type="Gene3D" id="1.10.580.10">
    <property type="entry name" value="Citrate Synthase, domain 1"/>
    <property type="match status" value="1"/>
</dbReference>
<keyword evidence="13" id="KW-1185">Reference proteome</keyword>
<dbReference type="InterPro" id="IPR036969">
    <property type="entry name" value="Citrate_synthase_sf"/>
</dbReference>
<evidence type="ECO:0000256" key="6">
    <source>
        <dbReference type="NCBIfam" id="TIGR01798"/>
    </source>
</evidence>
<comment type="catalytic activity">
    <reaction evidence="5 9">
        <text>oxaloacetate + acetyl-CoA + H2O = citrate + CoA + H(+)</text>
        <dbReference type="Rhea" id="RHEA:16845"/>
        <dbReference type="ChEBI" id="CHEBI:15377"/>
        <dbReference type="ChEBI" id="CHEBI:15378"/>
        <dbReference type="ChEBI" id="CHEBI:16452"/>
        <dbReference type="ChEBI" id="CHEBI:16947"/>
        <dbReference type="ChEBI" id="CHEBI:57287"/>
        <dbReference type="ChEBI" id="CHEBI:57288"/>
        <dbReference type="EC" id="2.3.3.16"/>
    </reaction>
</comment>
<evidence type="ECO:0000256" key="2">
    <source>
        <dbReference type="ARBA" id="ARBA00010566"/>
    </source>
</evidence>
<dbReference type="Gene3D" id="2.20.28.60">
    <property type="match status" value="1"/>
</dbReference>
<evidence type="ECO:0000256" key="8">
    <source>
        <dbReference type="PIRSR" id="PIRSR001369-1"/>
    </source>
</evidence>
<evidence type="ECO:0000313" key="13">
    <source>
        <dbReference type="Proteomes" id="UP000245959"/>
    </source>
</evidence>
<comment type="caution">
    <text evidence="12">The sequence shown here is derived from an EMBL/GenBank/DDBJ whole genome shotgun (WGS) entry which is preliminary data.</text>
</comment>
<keyword evidence="3 9" id="KW-0816">Tricarboxylic acid cycle</keyword>
<proteinExistence type="inferred from homology"/>
<dbReference type="Gene3D" id="1.10.230.10">
    <property type="entry name" value="Cytochrome P450-Terp, domain 2"/>
    <property type="match status" value="1"/>
</dbReference>
<evidence type="ECO:0000256" key="1">
    <source>
        <dbReference type="ARBA" id="ARBA00004751"/>
    </source>
</evidence>
<dbReference type="PANTHER" id="PTHR42871:SF1">
    <property type="entry name" value="CITRATE SYNTHASE"/>
    <property type="match status" value="1"/>
</dbReference>
<dbReference type="GO" id="GO:0006099">
    <property type="term" value="P:tricarboxylic acid cycle"/>
    <property type="evidence" value="ECO:0007669"/>
    <property type="project" value="UniProtKB-UniRule"/>
</dbReference>
<evidence type="ECO:0000256" key="9">
    <source>
        <dbReference type="RuleBase" id="RU003370"/>
    </source>
</evidence>
<dbReference type="InterPro" id="IPR016143">
    <property type="entry name" value="Citrate_synth-like_sm_a-sub"/>
</dbReference>
<feature type="active site" evidence="8">
    <location>
        <position position="365"/>
    </location>
</feature>
<organism evidence="12 13">
    <name type="scientific">Victivallis vadensis</name>
    <dbReference type="NCBI Taxonomy" id="172901"/>
    <lineage>
        <taxon>Bacteria</taxon>
        <taxon>Pseudomonadati</taxon>
        <taxon>Lentisphaerota</taxon>
        <taxon>Lentisphaeria</taxon>
        <taxon>Victivallales</taxon>
        <taxon>Victivallaceae</taxon>
        <taxon>Victivallis</taxon>
    </lineage>
</organism>
<dbReference type="GO" id="GO:0005737">
    <property type="term" value="C:cytoplasm"/>
    <property type="evidence" value="ECO:0007669"/>
    <property type="project" value="InterPro"/>
</dbReference>
<gene>
    <name evidence="12" type="ORF">C8D82_102103</name>
    <name evidence="11" type="ORF">HF882_12845</name>
</gene>
<protein>
    <recommendedName>
        <fullName evidence="6 7">Citrate synthase</fullName>
    </recommendedName>
</protein>
<dbReference type="PANTHER" id="PTHR42871">
    <property type="entry name" value="CITRATE SYNTHASE"/>
    <property type="match status" value="1"/>
</dbReference>
<dbReference type="RefSeq" id="WP_116882661.1">
    <property type="nucleotide sequence ID" value="NZ_CABMMC010000177.1"/>
</dbReference>
<dbReference type="InterPro" id="IPR019810">
    <property type="entry name" value="Citrate_synthase_AS"/>
</dbReference>
<dbReference type="GeneID" id="78293893"/>
<comment type="similarity">
    <text evidence="2 7 10">Belongs to the citrate synthase family.</text>
</comment>
<dbReference type="FunFam" id="1.10.230.10:FF:000002">
    <property type="entry name" value="Citrate synthase"/>
    <property type="match status" value="1"/>
</dbReference>
<keyword evidence="4 7" id="KW-0808">Transferase</keyword>
<dbReference type="NCBIfam" id="TIGR01798">
    <property type="entry name" value="cit_synth_I"/>
    <property type="match status" value="1"/>
</dbReference>
<name>A0A2U1BA77_9BACT</name>
<dbReference type="CDD" id="cd06114">
    <property type="entry name" value="EcCS_like"/>
    <property type="match status" value="1"/>
</dbReference>
<feature type="active site" evidence="8">
    <location>
        <position position="308"/>
    </location>
</feature>
<accession>A0A2U1BA77</accession>
<dbReference type="EMBL" id="JABAEW010000025">
    <property type="protein sequence ID" value="NMD87472.1"/>
    <property type="molecule type" value="Genomic_DNA"/>
</dbReference>
<dbReference type="InterPro" id="IPR016142">
    <property type="entry name" value="Citrate_synth-like_lrg_a-sub"/>
</dbReference>
<dbReference type="InterPro" id="IPR024176">
    <property type="entry name" value="Citrate_synthase_bac-typ"/>
</dbReference>
<comment type="pathway">
    <text evidence="1 9">Carbohydrate metabolism; tricarboxylic acid cycle; isocitrate from oxaloacetate: step 1/2.</text>
</comment>
<dbReference type="OrthoDB" id="9800864at2"/>
<dbReference type="SUPFAM" id="SSF48256">
    <property type="entry name" value="Citrate synthase"/>
    <property type="match status" value="1"/>
</dbReference>
<evidence type="ECO:0000256" key="3">
    <source>
        <dbReference type="ARBA" id="ARBA00022532"/>
    </source>
</evidence>
<dbReference type="InterPro" id="IPR002020">
    <property type="entry name" value="Citrate_synthase"/>
</dbReference>
<evidence type="ECO:0000313" key="11">
    <source>
        <dbReference type="EMBL" id="NMD87472.1"/>
    </source>
</evidence>
<dbReference type="PROSITE" id="PS00480">
    <property type="entry name" value="CITRATE_SYNTHASE"/>
    <property type="match status" value="1"/>
</dbReference>
<evidence type="ECO:0000313" key="12">
    <source>
        <dbReference type="EMBL" id="PVY45532.1"/>
    </source>
</evidence>
<evidence type="ECO:0000256" key="4">
    <source>
        <dbReference type="ARBA" id="ARBA00022679"/>
    </source>
</evidence>
<dbReference type="PRINTS" id="PR00143">
    <property type="entry name" value="CITRTSNTHASE"/>
</dbReference>
<dbReference type="InterPro" id="IPR010953">
    <property type="entry name" value="Citrate_synthase_typ-I"/>
</dbReference>
<dbReference type="Proteomes" id="UP000576225">
    <property type="component" value="Unassembled WGS sequence"/>
</dbReference>
<dbReference type="Proteomes" id="UP000245959">
    <property type="component" value="Unassembled WGS sequence"/>
</dbReference>
<dbReference type="AlphaFoldDB" id="A0A2U1BA77"/>
<dbReference type="GO" id="GO:0036440">
    <property type="term" value="F:citrate synthase activity"/>
    <property type="evidence" value="ECO:0007669"/>
    <property type="project" value="UniProtKB-EC"/>
</dbReference>
<evidence type="ECO:0000313" key="14">
    <source>
        <dbReference type="Proteomes" id="UP000576225"/>
    </source>
</evidence>
<keyword evidence="11" id="KW-0012">Acyltransferase</keyword>
<dbReference type="NCBIfam" id="NF004126">
    <property type="entry name" value="PRK05614.1"/>
    <property type="match status" value="1"/>
</dbReference>
<dbReference type="PIRSF" id="PIRSF001369">
    <property type="entry name" value="Citrate_synth"/>
    <property type="match status" value="1"/>
</dbReference>
<evidence type="ECO:0000256" key="7">
    <source>
        <dbReference type="PIRNR" id="PIRNR001369"/>
    </source>
</evidence>
<dbReference type="Pfam" id="PF00285">
    <property type="entry name" value="Citrate_synt"/>
    <property type="match status" value="1"/>
</dbReference>
<evidence type="ECO:0000256" key="10">
    <source>
        <dbReference type="RuleBase" id="RU003406"/>
    </source>
</evidence>
<evidence type="ECO:0000256" key="5">
    <source>
        <dbReference type="ARBA" id="ARBA00049288"/>
    </source>
</evidence>
<dbReference type="EMBL" id="QEKH01000002">
    <property type="protein sequence ID" value="PVY45532.1"/>
    <property type="molecule type" value="Genomic_DNA"/>
</dbReference>
<dbReference type="UniPathway" id="UPA00223">
    <property type="reaction ID" value="UER00717"/>
</dbReference>